<dbReference type="GO" id="GO:0020037">
    <property type="term" value="F:heme binding"/>
    <property type="evidence" value="ECO:0007669"/>
    <property type="project" value="InterPro"/>
</dbReference>
<dbReference type="FunFam" id="1.10.630.10:FF:000018">
    <property type="entry name" value="Cytochrome P450 monooxygenase"/>
    <property type="match status" value="1"/>
</dbReference>
<dbReference type="PROSITE" id="PS00086">
    <property type="entry name" value="CYTOCHROME_P450"/>
    <property type="match status" value="1"/>
</dbReference>
<dbReference type="PATRIC" id="fig|1429439.4.peg.4296"/>
<gene>
    <name evidence="8" type="ORF">ETSY2_25305</name>
</gene>
<accession>W4M4C0</accession>
<keyword evidence="2 7" id="KW-0349">Heme</keyword>
<dbReference type="SUPFAM" id="SSF48264">
    <property type="entry name" value="Cytochrome P450"/>
    <property type="match status" value="1"/>
</dbReference>
<keyword evidence="3 7" id="KW-0479">Metal-binding</keyword>
<proteinExistence type="inferred from homology"/>
<evidence type="ECO:0000256" key="4">
    <source>
        <dbReference type="ARBA" id="ARBA00023002"/>
    </source>
</evidence>
<evidence type="ECO:0000313" key="9">
    <source>
        <dbReference type="Proteomes" id="UP000019140"/>
    </source>
</evidence>
<protein>
    <recommendedName>
        <fullName evidence="10">Cytochrome P450</fullName>
    </recommendedName>
</protein>
<evidence type="ECO:0000256" key="2">
    <source>
        <dbReference type="ARBA" id="ARBA00022617"/>
    </source>
</evidence>
<dbReference type="PANTHER" id="PTHR46696:SF4">
    <property type="entry name" value="BIOTIN BIOSYNTHESIS CYTOCHROME P450"/>
    <property type="match status" value="1"/>
</dbReference>
<evidence type="ECO:0008006" key="10">
    <source>
        <dbReference type="Google" id="ProtNLM"/>
    </source>
</evidence>
<keyword evidence="6 7" id="KW-0503">Monooxygenase</keyword>
<dbReference type="GO" id="GO:0016705">
    <property type="term" value="F:oxidoreductase activity, acting on paired donors, with incorporation or reduction of molecular oxygen"/>
    <property type="evidence" value="ECO:0007669"/>
    <property type="project" value="InterPro"/>
</dbReference>
<dbReference type="InterPro" id="IPR017972">
    <property type="entry name" value="Cyt_P450_CS"/>
</dbReference>
<dbReference type="InterPro" id="IPR002397">
    <property type="entry name" value="Cyt_P450_B"/>
</dbReference>
<dbReference type="GO" id="GO:0005506">
    <property type="term" value="F:iron ion binding"/>
    <property type="evidence" value="ECO:0007669"/>
    <property type="project" value="InterPro"/>
</dbReference>
<dbReference type="CDD" id="cd20625">
    <property type="entry name" value="CYP164-like"/>
    <property type="match status" value="1"/>
</dbReference>
<dbReference type="Proteomes" id="UP000019140">
    <property type="component" value="Unassembled WGS sequence"/>
</dbReference>
<dbReference type="EMBL" id="AZHX01001055">
    <property type="protein sequence ID" value="ETX05040.1"/>
    <property type="molecule type" value="Genomic_DNA"/>
</dbReference>
<keyword evidence="5 7" id="KW-0408">Iron</keyword>
<name>W4M4C0_9BACT</name>
<evidence type="ECO:0000256" key="6">
    <source>
        <dbReference type="ARBA" id="ARBA00023033"/>
    </source>
</evidence>
<dbReference type="InterPro" id="IPR036396">
    <property type="entry name" value="Cyt_P450_sf"/>
</dbReference>
<evidence type="ECO:0000256" key="1">
    <source>
        <dbReference type="ARBA" id="ARBA00010617"/>
    </source>
</evidence>
<evidence type="ECO:0000256" key="3">
    <source>
        <dbReference type="ARBA" id="ARBA00022723"/>
    </source>
</evidence>
<evidence type="ECO:0000256" key="5">
    <source>
        <dbReference type="ARBA" id="ARBA00023004"/>
    </source>
</evidence>
<dbReference type="InterPro" id="IPR001128">
    <property type="entry name" value="Cyt_P450"/>
</dbReference>
<dbReference type="PANTHER" id="PTHR46696">
    <property type="entry name" value="P450, PUTATIVE (EUROFUNG)-RELATED"/>
    <property type="match status" value="1"/>
</dbReference>
<sequence>MSLSFNPRSSAFRANPYPTYHELRMHHPIYYRAERQDWVLTRYADIIDVLKHPSFGRSERGLESLQTANQEPASRFLSMRQESQKLMTLWLVLRNPPVHTRLRHVLRKVFTQSRIQALQTYLQAEVDDLIERAQKQGKMDIIGDLAYPLTLGLNCKILGIPPQAWHPCFNQWSQDLSLVADMDVTPIANERGLLAIAGLAEYFKSWIAARHTPSQGQDSLIETLIQAESEGQLSEEERLATCIFMFAVGHASTANLLGTGMLTLLNHPEQLRLLQSDPSFIDMTIAEMLRYESPVQGISRTALADVELCHQTIHQGEIVHCLIAAANRDPAKFPNPDIFDIRRHPNPYLSFGQGIHTCIGRHLAALVARIAVGTLVRRLPKLALTTASLEWEEAFLGRGLKALPVVF</sequence>
<dbReference type="HOGENOM" id="CLU_033716_0_2_7"/>
<evidence type="ECO:0000256" key="7">
    <source>
        <dbReference type="RuleBase" id="RU000461"/>
    </source>
</evidence>
<dbReference type="GO" id="GO:0004497">
    <property type="term" value="F:monooxygenase activity"/>
    <property type="evidence" value="ECO:0007669"/>
    <property type="project" value="UniProtKB-KW"/>
</dbReference>
<keyword evidence="9" id="KW-1185">Reference proteome</keyword>
<organism evidence="8 9">
    <name type="scientific">Candidatus Entotheonella gemina</name>
    <dbReference type="NCBI Taxonomy" id="1429439"/>
    <lineage>
        <taxon>Bacteria</taxon>
        <taxon>Pseudomonadati</taxon>
        <taxon>Nitrospinota/Tectimicrobiota group</taxon>
        <taxon>Candidatus Tectimicrobiota</taxon>
        <taxon>Candidatus Entotheonellia</taxon>
        <taxon>Candidatus Entotheonellales</taxon>
        <taxon>Candidatus Entotheonellaceae</taxon>
        <taxon>Candidatus Entotheonella</taxon>
    </lineage>
</organism>
<dbReference type="Pfam" id="PF00067">
    <property type="entry name" value="p450"/>
    <property type="match status" value="1"/>
</dbReference>
<comment type="similarity">
    <text evidence="1 7">Belongs to the cytochrome P450 family.</text>
</comment>
<dbReference type="PRINTS" id="PR00359">
    <property type="entry name" value="BP450"/>
</dbReference>
<evidence type="ECO:0000313" key="8">
    <source>
        <dbReference type="EMBL" id="ETX05040.1"/>
    </source>
</evidence>
<reference evidence="8 9" key="1">
    <citation type="journal article" date="2014" name="Nature">
        <title>An environmental bacterial taxon with a large and distinct metabolic repertoire.</title>
        <authorList>
            <person name="Wilson M.C."/>
            <person name="Mori T."/>
            <person name="Ruckert C."/>
            <person name="Uria A.R."/>
            <person name="Helf M.J."/>
            <person name="Takada K."/>
            <person name="Gernert C."/>
            <person name="Steffens U.A."/>
            <person name="Heycke N."/>
            <person name="Schmitt S."/>
            <person name="Rinke C."/>
            <person name="Helfrich E.J."/>
            <person name="Brachmann A.O."/>
            <person name="Gurgui C."/>
            <person name="Wakimoto T."/>
            <person name="Kracht M."/>
            <person name="Crusemann M."/>
            <person name="Hentschel U."/>
            <person name="Abe I."/>
            <person name="Matsunaga S."/>
            <person name="Kalinowski J."/>
            <person name="Takeyama H."/>
            <person name="Piel J."/>
        </authorList>
    </citation>
    <scope>NUCLEOTIDE SEQUENCE [LARGE SCALE GENOMIC DNA]</scope>
    <source>
        <strain evidence="9">TSY2</strain>
    </source>
</reference>
<keyword evidence="4 7" id="KW-0560">Oxidoreductase</keyword>
<dbReference type="AlphaFoldDB" id="W4M4C0"/>
<dbReference type="Gene3D" id="1.10.630.10">
    <property type="entry name" value="Cytochrome P450"/>
    <property type="match status" value="1"/>
</dbReference>
<comment type="caution">
    <text evidence="8">The sequence shown here is derived from an EMBL/GenBank/DDBJ whole genome shotgun (WGS) entry which is preliminary data.</text>
</comment>